<dbReference type="PANTHER" id="PTHR39456:SF1">
    <property type="entry name" value="METAL-DEPENDENT HYDROLASE"/>
    <property type="match status" value="1"/>
</dbReference>
<dbReference type="Pfam" id="PF10118">
    <property type="entry name" value="Metal_hydrol"/>
    <property type="match status" value="1"/>
</dbReference>
<name>A0A4Y7XDW4_9GAMM</name>
<evidence type="ECO:0000313" key="1">
    <source>
        <dbReference type="EMBL" id="TEU29395.1"/>
    </source>
</evidence>
<sequence length="309" mass="35092">MNATVTSPTVNTQVASNNSIKANAIKASFPVRRMDFEFNQVPEYWMNGSAGLTHFMTALSALFPDGEKFFVDSTRAVRNDPKLADPYMQKEISAFIGQEAMHSKEHVGFNQSANFYGHDVKGLEKKTNTVIQTFRKGFLKVAKPFGITQEMIDLTATTALEHFTATIASQLLRNEEIQIKMTDETMYRLWMWHAVEENEHKAVVYDVFETLYGRGPKAYVLRNTALVVAMAALFCTQSYFVYSLLKNDNKLNAKELGSIFKYGYSLKHGIITGMIPELVDYFRPGFHPNDHDTNALLARWKEKLGFNTH</sequence>
<keyword evidence="1" id="KW-0378">Hydrolase</keyword>
<reference evidence="1 2" key="1">
    <citation type="submission" date="2019-03" db="EMBL/GenBank/DDBJ databases">
        <title>Alkanindiges illinoisensis: a potential pathogenic isolated from ascites of a gastric cancer patient with abdominal metastasis.</title>
        <authorList>
            <person name="Hu X."/>
            <person name="Yang B."/>
            <person name="Yan X."/>
            <person name="Lin L."/>
            <person name="Zhao H."/>
            <person name="Zhou F."/>
            <person name="Su B."/>
            <person name="Chen J."/>
            <person name="Rui Y."/>
            <person name="Wang Q."/>
            <person name="Zheng L."/>
        </authorList>
    </citation>
    <scope>NUCLEOTIDE SEQUENCE [LARGE SCALE GENOMIC DNA]</scope>
    <source>
        <strain evidence="1 2">NFYY 23406</strain>
    </source>
</reference>
<dbReference type="PANTHER" id="PTHR39456">
    <property type="entry name" value="METAL-DEPENDENT HYDROLASE"/>
    <property type="match status" value="1"/>
</dbReference>
<evidence type="ECO:0000313" key="2">
    <source>
        <dbReference type="Proteomes" id="UP000297834"/>
    </source>
</evidence>
<dbReference type="AlphaFoldDB" id="A0A4Y7XDW4"/>
<comment type="caution">
    <text evidence="1">The sequence shown here is derived from an EMBL/GenBank/DDBJ whole genome shotgun (WGS) entry which is preliminary data.</text>
</comment>
<dbReference type="GO" id="GO:0016787">
    <property type="term" value="F:hydrolase activity"/>
    <property type="evidence" value="ECO:0007669"/>
    <property type="project" value="UniProtKB-KW"/>
</dbReference>
<dbReference type="PIRSF" id="PIRSF007580">
    <property type="entry name" value="UCP07580"/>
    <property type="match status" value="1"/>
</dbReference>
<gene>
    <name evidence="1" type="ORF">E2B99_04900</name>
</gene>
<dbReference type="InterPro" id="IPR016516">
    <property type="entry name" value="UCP07580"/>
</dbReference>
<protein>
    <submittedName>
        <fullName evidence="1">Metal-dependent hydrolase</fullName>
    </submittedName>
</protein>
<dbReference type="OrthoDB" id="4760165at2"/>
<accession>A0A4Y7XDW4</accession>
<dbReference type="EMBL" id="SNTY01000014">
    <property type="protein sequence ID" value="TEU29395.1"/>
    <property type="molecule type" value="Genomic_DNA"/>
</dbReference>
<keyword evidence="2" id="KW-1185">Reference proteome</keyword>
<proteinExistence type="predicted"/>
<organism evidence="1 2">
    <name type="scientific">Alkanindiges illinoisensis</name>
    <dbReference type="NCBI Taxonomy" id="197183"/>
    <lineage>
        <taxon>Bacteria</taxon>
        <taxon>Pseudomonadati</taxon>
        <taxon>Pseudomonadota</taxon>
        <taxon>Gammaproteobacteria</taxon>
        <taxon>Moraxellales</taxon>
        <taxon>Moraxellaceae</taxon>
        <taxon>Alkanindiges</taxon>
    </lineage>
</organism>
<dbReference type="Proteomes" id="UP000297834">
    <property type="component" value="Unassembled WGS sequence"/>
</dbReference>
<dbReference type="STRING" id="1120977.GCA_000619845_02657"/>